<feature type="transmembrane region" description="Helical" evidence="1">
    <location>
        <begin position="20"/>
        <end position="39"/>
    </location>
</feature>
<keyword evidence="3" id="KW-0808">Transferase</keyword>
<feature type="transmembrane region" description="Helical" evidence="1">
    <location>
        <begin position="200"/>
        <end position="222"/>
    </location>
</feature>
<dbReference type="GO" id="GO:0016746">
    <property type="term" value="F:acyltransferase activity"/>
    <property type="evidence" value="ECO:0007669"/>
    <property type="project" value="UniProtKB-KW"/>
</dbReference>
<keyword evidence="3" id="KW-0012">Acyltransferase</keyword>
<dbReference type="EMBL" id="JAPMIV010000024">
    <property type="protein sequence ID" value="MDV6375346.1"/>
    <property type="molecule type" value="Genomic_DNA"/>
</dbReference>
<keyword evidence="1" id="KW-1133">Transmembrane helix</keyword>
<evidence type="ECO:0000313" key="4">
    <source>
        <dbReference type="Proteomes" id="UP001276150"/>
    </source>
</evidence>
<dbReference type="Pfam" id="PF01757">
    <property type="entry name" value="Acyl_transf_3"/>
    <property type="match status" value="1"/>
</dbReference>
<feature type="transmembrane region" description="Helical" evidence="1">
    <location>
        <begin position="153"/>
        <end position="172"/>
    </location>
</feature>
<organism evidence="3 4">
    <name type="scientific">Deinococcus arenicola</name>
    <dbReference type="NCBI Taxonomy" id="2994950"/>
    <lineage>
        <taxon>Bacteria</taxon>
        <taxon>Thermotogati</taxon>
        <taxon>Deinococcota</taxon>
        <taxon>Deinococci</taxon>
        <taxon>Deinococcales</taxon>
        <taxon>Deinococcaceae</taxon>
        <taxon>Deinococcus</taxon>
    </lineage>
</organism>
<evidence type="ECO:0000313" key="3">
    <source>
        <dbReference type="EMBL" id="MDV6375346.1"/>
    </source>
</evidence>
<accession>A0ABU4DSD5</accession>
<evidence type="ECO:0000259" key="2">
    <source>
        <dbReference type="Pfam" id="PF01757"/>
    </source>
</evidence>
<keyword evidence="1" id="KW-0812">Transmembrane</keyword>
<protein>
    <submittedName>
        <fullName evidence="3">Acyltransferase</fullName>
    </submittedName>
</protein>
<proteinExistence type="predicted"/>
<evidence type="ECO:0000256" key="1">
    <source>
        <dbReference type="SAM" id="Phobius"/>
    </source>
</evidence>
<keyword evidence="1" id="KW-0472">Membrane</keyword>
<feature type="transmembrane region" description="Helical" evidence="1">
    <location>
        <begin position="59"/>
        <end position="80"/>
    </location>
</feature>
<dbReference type="PANTHER" id="PTHR23028:SF131">
    <property type="entry name" value="BLR2367 PROTEIN"/>
    <property type="match status" value="1"/>
</dbReference>
<gene>
    <name evidence="3" type="ORF">ORD21_12170</name>
</gene>
<sequence length="374" mass="42350">MTEPIAVKPGPGQPAAARIYILDVARFLAALLVVFYHYTAFGVPYTGVTEPHVAVFARYGYLGVDLFFMISGFVVLMSSVGRTPAQFVQSRFVRIVPMFISACLITYTYLSLTRETDLLVSFKDFLLNLSLVSLTPAMYLIDMRHIDGSYWTLIYETIFYVLIWSMLVLGWVKHVRPLLLAWLTLAAMNTLFDLGALNKFFTLVLASEYAPLFVAGGFFYMVWRDRQARWTDAIVLVACWILAVINSVSSVGRLSLQNDLILSPWVVGLSISAIFIFFIALSLHVIPQERFRAWAWAGALTYPLYLLHQKVGYGLMRHIKVLLPPIPTLLTVLLIVLVGSWLAHLYLERPIAGLFRRWFRGNQPTGKTALHSRK</sequence>
<dbReference type="InterPro" id="IPR002656">
    <property type="entry name" value="Acyl_transf_3_dom"/>
</dbReference>
<reference evidence="3 4" key="1">
    <citation type="submission" date="2022-11" db="EMBL/GenBank/DDBJ databases">
        <title>Deinococcus ZS9-10, Low Temperature and Draught-tolerating, UV-resistant Bacteria from Continental Antarctica.</title>
        <authorList>
            <person name="Cheng L."/>
        </authorList>
    </citation>
    <scope>NUCLEOTIDE SEQUENCE [LARGE SCALE GENOMIC DNA]</scope>
    <source>
        <strain evidence="3 4">ZS9-10</strain>
    </source>
</reference>
<dbReference type="InterPro" id="IPR050879">
    <property type="entry name" value="Acyltransferase_3"/>
</dbReference>
<feature type="transmembrane region" description="Helical" evidence="1">
    <location>
        <begin position="234"/>
        <end position="256"/>
    </location>
</feature>
<feature type="transmembrane region" description="Helical" evidence="1">
    <location>
        <begin position="293"/>
        <end position="308"/>
    </location>
</feature>
<name>A0ABU4DSD5_9DEIO</name>
<keyword evidence="4" id="KW-1185">Reference proteome</keyword>
<dbReference type="Proteomes" id="UP001276150">
    <property type="component" value="Unassembled WGS sequence"/>
</dbReference>
<feature type="transmembrane region" description="Helical" evidence="1">
    <location>
        <begin position="262"/>
        <end position="286"/>
    </location>
</feature>
<dbReference type="PANTHER" id="PTHR23028">
    <property type="entry name" value="ACETYLTRANSFERASE"/>
    <property type="match status" value="1"/>
</dbReference>
<feature type="domain" description="Acyltransferase 3" evidence="2">
    <location>
        <begin position="20"/>
        <end position="343"/>
    </location>
</feature>
<feature type="transmembrane region" description="Helical" evidence="1">
    <location>
        <begin position="92"/>
        <end position="110"/>
    </location>
</feature>
<comment type="caution">
    <text evidence="3">The sequence shown here is derived from an EMBL/GenBank/DDBJ whole genome shotgun (WGS) entry which is preliminary data.</text>
</comment>
<dbReference type="RefSeq" id="WP_317640683.1">
    <property type="nucleotide sequence ID" value="NZ_JAPMIV010000024.1"/>
</dbReference>
<feature type="transmembrane region" description="Helical" evidence="1">
    <location>
        <begin position="328"/>
        <end position="347"/>
    </location>
</feature>